<dbReference type="EMBL" id="JAKROA010000006">
    <property type="protein sequence ID" value="KAL5106341.1"/>
    <property type="molecule type" value="Genomic_DNA"/>
</dbReference>
<name>A0ABR4Q9Q7_9CEST</name>
<reference evidence="1 2" key="1">
    <citation type="journal article" date="2022" name="Front. Cell. Infect. Microbiol.">
        <title>The Genomes of Two Strains of Taenia crassiceps the Animal Model for the Study of Human Cysticercosis.</title>
        <authorList>
            <person name="Bobes R.J."/>
            <person name="Estrada K."/>
            <person name="Rios-Valencia D.G."/>
            <person name="Calderon-Gallegos A."/>
            <person name="de la Torre P."/>
            <person name="Carrero J.C."/>
            <person name="Sanchez-Flores A."/>
            <person name="Laclette J.P."/>
        </authorList>
    </citation>
    <scope>NUCLEOTIDE SEQUENCE [LARGE SCALE GENOMIC DNA]</scope>
    <source>
        <strain evidence="1">WFUcys</strain>
    </source>
</reference>
<evidence type="ECO:0000313" key="1">
    <source>
        <dbReference type="EMBL" id="KAL5106341.1"/>
    </source>
</evidence>
<gene>
    <name evidence="1" type="ORF">TcWFU_007686</name>
</gene>
<organism evidence="1 2">
    <name type="scientific">Taenia crassiceps</name>
    <dbReference type="NCBI Taxonomy" id="6207"/>
    <lineage>
        <taxon>Eukaryota</taxon>
        <taxon>Metazoa</taxon>
        <taxon>Spiralia</taxon>
        <taxon>Lophotrochozoa</taxon>
        <taxon>Platyhelminthes</taxon>
        <taxon>Cestoda</taxon>
        <taxon>Eucestoda</taxon>
        <taxon>Cyclophyllidea</taxon>
        <taxon>Taeniidae</taxon>
        <taxon>Taenia</taxon>
    </lineage>
</organism>
<proteinExistence type="predicted"/>
<evidence type="ECO:0000313" key="2">
    <source>
        <dbReference type="Proteomes" id="UP001651158"/>
    </source>
</evidence>
<protein>
    <submittedName>
        <fullName evidence="1">Uncharacterized protein</fullName>
    </submittedName>
</protein>
<keyword evidence="2" id="KW-1185">Reference proteome</keyword>
<comment type="caution">
    <text evidence="1">The sequence shown here is derived from an EMBL/GenBank/DDBJ whole genome shotgun (WGS) entry which is preliminary data.</text>
</comment>
<dbReference type="Proteomes" id="UP001651158">
    <property type="component" value="Unassembled WGS sequence"/>
</dbReference>
<sequence length="169" mass="18751">MFEGCGRRTPREPPTSTRLRFTGFQLAGFQYWGCTSNKQKLLTSAWLLGAALLHCCASARCAIVSTRAALHKPYGPGVRITIMPPLIASLLLHEDATQLKKHHRLQSTPQHPLDMFQGVGKLKEGKKEKYNATFAARAALCRMFPSIHDIVSAISCHLRPSLLLFPNIT</sequence>
<accession>A0ABR4Q9Q7</accession>